<feature type="region of interest" description="Disordered" evidence="1">
    <location>
        <begin position="209"/>
        <end position="278"/>
    </location>
</feature>
<feature type="region of interest" description="Disordered" evidence="1">
    <location>
        <begin position="1"/>
        <end position="26"/>
    </location>
</feature>
<feature type="region of interest" description="Disordered" evidence="1">
    <location>
        <begin position="338"/>
        <end position="360"/>
    </location>
</feature>
<dbReference type="AlphaFoldDB" id="A0A7S0SHY9"/>
<name>A0A7S0SHY9_9CHLO</name>
<dbReference type="InterPro" id="IPR006816">
    <property type="entry name" value="ELMO_dom"/>
</dbReference>
<protein>
    <recommendedName>
        <fullName evidence="2">ELMO domain-containing protein</fullName>
    </recommendedName>
</protein>
<dbReference type="EMBL" id="HBFC01015252">
    <property type="protein sequence ID" value="CAD8706269.1"/>
    <property type="molecule type" value="Transcribed_RNA"/>
</dbReference>
<evidence type="ECO:0000259" key="2">
    <source>
        <dbReference type="PROSITE" id="PS51335"/>
    </source>
</evidence>
<dbReference type="InterPro" id="IPR050868">
    <property type="entry name" value="ELMO_domain-containing"/>
</dbReference>
<gene>
    <name evidence="3" type="ORF">MANT1106_LOCUS8952</name>
</gene>
<accession>A0A7S0SHY9</accession>
<dbReference type="PANTHER" id="PTHR12771:SF56">
    <property type="entry name" value="CED-12"/>
    <property type="match status" value="1"/>
</dbReference>
<proteinExistence type="predicted"/>
<reference evidence="3" key="1">
    <citation type="submission" date="2021-01" db="EMBL/GenBank/DDBJ databases">
        <authorList>
            <person name="Corre E."/>
            <person name="Pelletier E."/>
            <person name="Niang G."/>
            <person name="Scheremetjew M."/>
            <person name="Finn R."/>
            <person name="Kale V."/>
            <person name="Holt S."/>
            <person name="Cochrane G."/>
            <person name="Meng A."/>
            <person name="Brown T."/>
            <person name="Cohen L."/>
        </authorList>
    </citation>
    <scope>NUCLEOTIDE SEQUENCE</scope>
    <source>
        <strain evidence="3">SL-175</strain>
    </source>
</reference>
<evidence type="ECO:0000256" key="1">
    <source>
        <dbReference type="SAM" id="MobiDB-lite"/>
    </source>
</evidence>
<organism evidence="3">
    <name type="scientific">Mantoniella antarctica</name>
    <dbReference type="NCBI Taxonomy" id="81844"/>
    <lineage>
        <taxon>Eukaryota</taxon>
        <taxon>Viridiplantae</taxon>
        <taxon>Chlorophyta</taxon>
        <taxon>Mamiellophyceae</taxon>
        <taxon>Mamiellales</taxon>
        <taxon>Mamiellaceae</taxon>
        <taxon>Mantoniella</taxon>
    </lineage>
</organism>
<dbReference type="PROSITE" id="PS51335">
    <property type="entry name" value="ELMO"/>
    <property type="match status" value="1"/>
</dbReference>
<dbReference type="PANTHER" id="PTHR12771">
    <property type="entry name" value="ENGULFMENT AND CELL MOTILITY"/>
    <property type="match status" value="1"/>
</dbReference>
<feature type="domain" description="ELMO" evidence="2">
    <location>
        <begin position="104"/>
        <end position="338"/>
    </location>
</feature>
<evidence type="ECO:0000313" key="3">
    <source>
        <dbReference type="EMBL" id="CAD8706269.1"/>
    </source>
</evidence>
<sequence>MSARDTLRQRRKGAAQGSDASLSEPLLGASSSEALLDDDAGGAGGPAAGGGGGVFELICNLLLTLCVNMGLCTRPPLPLSEVQQHRLDFLASRAAVPYDPESEAHVAALRELWCLAFPSRPLPGLKCAEWKEMGWQGNDPATDFRSGGFLSLQNLAWFAANQPRVFQRLMAKQDGTRSEWEYPFAAAGVNITFQLVDMFELRGRSAARVPLGETPGSRVRSAPAPRLDGGGDGDGDGRVMGTEAGTGTGEGRDTVREAGAGSGTGTAGTEAAKAHVPPPASPAGAAFVHALASEDDAFERVYVAWFEVLDREWLAQRATYMEFSQVMAATKKSMSRALERAGRRKGGCTTTGLRQELGLQ</sequence>
<dbReference type="Pfam" id="PF04727">
    <property type="entry name" value="ELMO_CED12"/>
    <property type="match status" value="2"/>
</dbReference>